<dbReference type="InterPro" id="IPR003010">
    <property type="entry name" value="C-N_Hydrolase"/>
</dbReference>
<evidence type="ECO:0000256" key="1">
    <source>
        <dbReference type="ARBA" id="ARBA00010613"/>
    </source>
</evidence>
<dbReference type="PANTHER" id="PTHR23088">
    <property type="entry name" value="NITRILASE-RELATED"/>
    <property type="match status" value="1"/>
</dbReference>
<dbReference type="Pfam" id="PF00795">
    <property type="entry name" value="CN_hydrolase"/>
    <property type="match status" value="1"/>
</dbReference>
<dbReference type="Proteomes" id="UP000678228">
    <property type="component" value="Unassembled WGS sequence"/>
</dbReference>
<dbReference type="CDD" id="cd07583">
    <property type="entry name" value="nitrilase_5"/>
    <property type="match status" value="1"/>
</dbReference>
<keyword evidence="4" id="KW-1185">Reference proteome</keyword>
<dbReference type="InterPro" id="IPR001110">
    <property type="entry name" value="UPF0012_CS"/>
</dbReference>
<reference evidence="3" key="1">
    <citation type="submission" date="2021-03" db="EMBL/GenBank/DDBJ databases">
        <title>Bacillus suaedae sp. nov., isolated from Suaeda aralocaspica.</title>
        <authorList>
            <person name="Lei R.F.R."/>
        </authorList>
    </citation>
    <scope>NUCLEOTIDE SEQUENCE</scope>
    <source>
        <strain evidence="3">YZJH907-2</strain>
    </source>
</reference>
<protein>
    <submittedName>
        <fullName evidence="3">Carbon-nitrogen family hydrolase</fullName>
    </submittedName>
</protein>
<dbReference type="PROSITE" id="PS01227">
    <property type="entry name" value="UPF0012"/>
    <property type="match status" value="1"/>
</dbReference>
<dbReference type="AlphaFoldDB" id="A0A940WXL0"/>
<dbReference type="PANTHER" id="PTHR23088:SF27">
    <property type="entry name" value="DEAMINATED GLUTATHIONE AMIDASE"/>
    <property type="match status" value="1"/>
</dbReference>
<proteinExistence type="inferred from homology"/>
<dbReference type="EMBL" id="JAGKSQ010000006">
    <property type="protein sequence ID" value="MBP3952413.1"/>
    <property type="molecule type" value="Genomic_DNA"/>
</dbReference>
<dbReference type="RefSeq" id="WP_210598119.1">
    <property type="nucleotide sequence ID" value="NZ_JAGKSQ010000006.1"/>
</dbReference>
<gene>
    <name evidence="3" type="ORF">J7W16_14915</name>
</gene>
<feature type="domain" description="CN hydrolase" evidence="2">
    <location>
        <begin position="1"/>
        <end position="240"/>
    </location>
</feature>
<organism evidence="3 4">
    <name type="scientific">Halalkalibacter suaedae</name>
    <dbReference type="NCBI Taxonomy" id="2822140"/>
    <lineage>
        <taxon>Bacteria</taxon>
        <taxon>Bacillati</taxon>
        <taxon>Bacillota</taxon>
        <taxon>Bacilli</taxon>
        <taxon>Bacillales</taxon>
        <taxon>Bacillaceae</taxon>
        <taxon>Halalkalibacter</taxon>
    </lineage>
</organism>
<dbReference type="InterPro" id="IPR036526">
    <property type="entry name" value="C-N_Hydrolase_sf"/>
</dbReference>
<evidence type="ECO:0000259" key="2">
    <source>
        <dbReference type="PROSITE" id="PS50263"/>
    </source>
</evidence>
<name>A0A940WXL0_9BACI</name>
<comment type="caution">
    <text evidence="3">The sequence shown here is derived from an EMBL/GenBank/DDBJ whole genome shotgun (WGS) entry which is preliminary data.</text>
</comment>
<dbReference type="SUPFAM" id="SSF56317">
    <property type="entry name" value="Carbon-nitrogen hydrolase"/>
    <property type="match status" value="1"/>
</dbReference>
<dbReference type="GO" id="GO:0016787">
    <property type="term" value="F:hydrolase activity"/>
    <property type="evidence" value="ECO:0007669"/>
    <property type="project" value="UniProtKB-KW"/>
</dbReference>
<accession>A0A940WXL0</accession>
<keyword evidence="3" id="KW-0378">Hydrolase</keyword>
<evidence type="ECO:0000313" key="3">
    <source>
        <dbReference type="EMBL" id="MBP3952413.1"/>
    </source>
</evidence>
<comment type="similarity">
    <text evidence="1">Belongs to the carbon-nitrogen hydrolase superfamily. NIT1/NIT2 family.</text>
</comment>
<dbReference type="PROSITE" id="PS50263">
    <property type="entry name" value="CN_HYDROLASE"/>
    <property type="match status" value="1"/>
</dbReference>
<dbReference type="Gene3D" id="3.60.110.10">
    <property type="entry name" value="Carbon-nitrogen hydrolase"/>
    <property type="match status" value="1"/>
</dbReference>
<sequence>MKVVMYQMDIIPGKPEENCKKVENWAEEVCNSVNPDILVLPEMWTTAYTLTELETIIQELDTDIVLFLQGIAKKHMVNLVAGSIAVKENGKVYNRALVIDRHGELIYQYDKIHLVPMLKEHLYLDGGKEAGTVFELDGYKMGLMICYDLRFPELARSLALQGAEIIFVVAEWPSARELHWNILQKARAIENQVFVASCNRVGIYDGVEFAGQSQVITPWGESLSVGSSSTEETLTTSLDMSTVKKIRSEVPVFNSRVPSLYKHQ</sequence>
<evidence type="ECO:0000313" key="4">
    <source>
        <dbReference type="Proteomes" id="UP000678228"/>
    </source>
</evidence>